<reference evidence="5 6" key="1">
    <citation type="journal article" date="2023" name="BMC Biol.">
        <title>The compact genome of the sponge Oopsacas minuta (Hexactinellida) is lacking key metazoan core genes.</title>
        <authorList>
            <person name="Santini S."/>
            <person name="Schenkelaars Q."/>
            <person name="Jourda C."/>
            <person name="Duchesne M."/>
            <person name="Belahbib H."/>
            <person name="Rocher C."/>
            <person name="Selva M."/>
            <person name="Riesgo A."/>
            <person name="Vervoort M."/>
            <person name="Leys S.P."/>
            <person name="Kodjabachian L."/>
            <person name="Le Bivic A."/>
            <person name="Borchiellini C."/>
            <person name="Claverie J.M."/>
            <person name="Renard E."/>
        </authorList>
    </citation>
    <scope>NUCLEOTIDE SEQUENCE [LARGE SCALE GENOMIC DNA]</scope>
    <source>
        <strain evidence="5">SPO-2</strain>
    </source>
</reference>
<comment type="caution">
    <text evidence="5">The sequence shown here is derived from an EMBL/GenBank/DDBJ whole genome shotgun (WGS) entry which is preliminary data.</text>
</comment>
<protein>
    <submittedName>
        <fullName evidence="5">Protein phosphatase 1 regulatory subunit 12A-like</fullName>
    </submittedName>
</protein>
<dbReference type="InterPro" id="IPR036770">
    <property type="entry name" value="Ankyrin_rpt-contain_sf"/>
</dbReference>
<dbReference type="SUPFAM" id="SSF48403">
    <property type="entry name" value="Ankyrin repeat"/>
    <property type="match status" value="1"/>
</dbReference>
<dbReference type="Pfam" id="PF12796">
    <property type="entry name" value="Ank_2"/>
    <property type="match status" value="2"/>
</dbReference>
<dbReference type="SMART" id="SM00248">
    <property type="entry name" value="ANK"/>
    <property type="match status" value="4"/>
</dbReference>
<comment type="similarity">
    <text evidence="3">Belongs to the NRARP family.</text>
</comment>
<dbReference type="AlphaFoldDB" id="A0AAV7JTA4"/>
<keyword evidence="1" id="KW-0217">Developmental protein</keyword>
<evidence type="ECO:0000256" key="2">
    <source>
        <dbReference type="ARBA" id="ARBA00022737"/>
    </source>
</evidence>
<accession>A0AAV7JTA4</accession>
<evidence type="ECO:0000256" key="4">
    <source>
        <dbReference type="PROSITE-ProRule" id="PRU00023"/>
    </source>
</evidence>
<sequence length="243" mass="27534">MKVTFRILDELIDSIKQHDLLELKKLIPLLSRNEINERSATGLAPIHYACLEGQIKIVECLLRNKANPSLQDVEGWTPLHIAATRNIYDLAVCLMGFGADLSISNSDQETPLQLAEDNKLIRLLERKGSSESDAEEREEQEEQALLSALRKAKRMNCVDKWEESLGISEEGSILHLAAAYGYCHLVEYICEEKLVNVNGKDRDEWTPLHVASYWQYSDIMEVLLTHGANPCLVTKVYNRPSDL</sequence>
<dbReference type="Proteomes" id="UP001165289">
    <property type="component" value="Unassembled WGS sequence"/>
</dbReference>
<gene>
    <name evidence="5" type="ORF">LOD99_4684</name>
</gene>
<feature type="repeat" description="ANK" evidence="4">
    <location>
        <begin position="74"/>
        <end position="106"/>
    </location>
</feature>
<dbReference type="PROSITE" id="PS50297">
    <property type="entry name" value="ANK_REP_REGION"/>
    <property type="match status" value="3"/>
</dbReference>
<keyword evidence="4" id="KW-0040">ANK repeat</keyword>
<feature type="repeat" description="ANK" evidence="4">
    <location>
        <begin position="203"/>
        <end position="235"/>
    </location>
</feature>
<dbReference type="GO" id="GO:0004857">
    <property type="term" value="F:enzyme inhibitor activity"/>
    <property type="evidence" value="ECO:0007669"/>
    <property type="project" value="TreeGrafter"/>
</dbReference>
<evidence type="ECO:0000256" key="3">
    <source>
        <dbReference type="ARBA" id="ARBA00038386"/>
    </source>
</evidence>
<dbReference type="InterPro" id="IPR051226">
    <property type="entry name" value="PP1_Regulatory_Subunit"/>
</dbReference>
<evidence type="ECO:0000256" key="1">
    <source>
        <dbReference type="ARBA" id="ARBA00022473"/>
    </source>
</evidence>
<dbReference type="InterPro" id="IPR002110">
    <property type="entry name" value="Ankyrin_rpt"/>
</dbReference>
<organism evidence="5 6">
    <name type="scientific">Oopsacas minuta</name>
    <dbReference type="NCBI Taxonomy" id="111878"/>
    <lineage>
        <taxon>Eukaryota</taxon>
        <taxon>Metazoa</taxon>
        <taxon>Porifera</taxon>
        <taxon>Hexactinellida</taxon>
        <taxon>Hexasterophora</taxon>
        <taxon>Lyssacinosida</taxon>
        <taxon>Leucopsacidae</taxon>
        <taxon>Oopsacas</taxon>
    </lineage>
</organism>
<dbReference type="PANTHER" id="PTHR24179">
    <property type="entry name" value="PROTEIN PHOSPHATASE 1 REGULATORY SUBUNIT 12"/>
    <property type="match status" value="1"/>
</dbReference>
<dbReference type="PANTHER" id="PTHR24179:SF21">
    <property type="entry name" value="MYOSIN BINDING SUBUNIT, ISOFORM O"/>
    <property type="match status" value="1"/>
</dbReference>
<evidence type="ECO:0000313" key="5">
    <source>
        <dbReference type="EMBL" id="KAI6652139.1"/>
    </source>
</evidence>
<dbReference type="PROSITE" id="PS50088">
    <property type="entry name" value="ANK_REPEAT"/>
    <property type="match status" value="3"/>
</dbReference>
<evidence type="ECO:0000313" key="6">
    <source>
        <dbReference type="Proteomes" id="UP001165289"/>
    </source>
</evidence>
<dbReference type="GO" id="GO:0019208">
    <property type="term" value="F:phosphatase regulator activity"/>
    <property type="evidence" value="ECO:0007669"/>
    <property type="project" value="TreeGrafter"/>
</dbReference>
<dbReference type="GO" id="GO:0005737">
    <property type="term" value="C:cytoplasm"/>
    <property type="evidence" value="ECO:0007669"/>
    <property type="project" value="TreeGrafter"/>
</dbReference>
<feature type="repeat" description="ANK" evidence="4">
    <location>
        <begin position="41"/>
        <end position="73"/>
    </location>
</feature>
<proteinExistence type="inferred from homology"/>
<keyword evidence="6" id="KW-1185">Reference proteome</keyword>
<keyword evidence="2" id="KW-0677">Repeat</keyword>
<dbReference type="Gene3D" id="1.25.40.20">
    <property type="entry name" value="Ankyrin repeat-containing domain"/>
    <property type="match status" value="2"/>
</dbReference>
<dbReference type="EMBL" id="JAKMXF010000300">
    <property type="protein sequence ID" value="KAI6652139.1"/>
    <property type="molecule type" value="Genomic_DNA"/>
</dbReference>
<name>A0AAV7JTA4_9METZ</name>